<organism evidence="2 3">
    <name type="scientific">Kalmanozyma brasiliensis (strain GHG001)</name>
    <name type="common">Yeast</name>
    <name type="synonym">Pseudozyma brasiliensis</name>
    <dbReference type="NCBI Taxonomy" id="1365824"/>
    <lineage>
        <taxon>Eukaryota</taxon>
        <taxon>Fungi</taxon>
        <taxon>Dikarya</taxon>
        <taxon>Basidiomycota</taxon>
        <taxon>Ustilaginomycotina</taxon>
        <taxon>Ustilaginomycetes</taxon>
        <taxon>Ustilaginales</taxon>
        <taxon>Ustilaginaceae</taxon>
        <taxon>Kalmanozyma</taxon>
    </lineage>
</organism>
<reference evidence="3" key="1">
    <citation type="journal article" date="2013" name="Genome Announc.">
        <title>Draft genome sequence of Pseudozyma brasiliensis sp. nov. strain GHG001, a high producer of endo-1,4-xylanase isolated from an insect pest of sugarcane.</title>
        <authorList>
            <person name="Oliveira J.V.D.C."/>
            <person name="dos Santos R.A.C."/>
            <person name="Borges T.A."/>
            <person name="Riano-Pachon D.M."/>
            <person name="Goldman G.H."/>
        </authorList>
    </citation>
    <scope>NUCLEOTIDE SEQUENCE [LARGE SCALE GENOMIC DNA]</scope>
    <source>
        <strain evidence="3">GHG001</strain>
    </source>
</reference>
<dbReference type="Proteomes" id="UP000019377">
    <property type="component" value="Unassembled WGS sequence"/>
</dbReference>
<sequence length="148" mass="17153">MLLPNIDSILDNFEQFKRKHISQNREIIKSNAQYAQRQRELESRIQTLEQEKVDKEVQTLALTLEVEQLRKAMSSVRAGWMAIGRTLAQTTGLAPTFLEMLKLDESPPLPESKRIVVEHPLPQSSLYKSVAQAPYVDLPFRHRLPRKY</sequence>
<keyword evidence="3" id="KW-1185">Reference proteome</keyword>
<dbReference type="AlphaFoldDB" id="V5GSL2"/>
<evidence type="ECO:0000313" key="3">
    <source>
        <dbReference type="Proteomes" id="UP000019377"/>
    </source>
</evidence>
<evidence type="ECO:0000313" key="2">
    <source>
        <dbReference type="EMBL" id="EST08912.1"/>
    </source>
</evidence>
<dbReference type="eggNOG" id="ENOG502SEGR">
    <property type="taxonomic scope" value="Eukaryota"/>
</dbReference>
<name>V5GSL2_KALBG</name>
<accession>V5GSL2</accession>
<evidence type="ECO:0000256" key="1">
    <source>
        <dbReference type="SAM" id="Coils"/>
    </source>
</evidence>
<feature type="coiled-coil region" evidence="1">
    <location>
        <begin position="31"/>
        <end position="58"/>
    </location>
</feature>
<protein>
    <submittedName>
        <fullName evidence="2">Uncharacterized protein</fullName>
    </submittedName>
</protein>
<dbReference type="HOGENOM" id="CLU_1759607_0_0_1"/>
<keyword evidence="1" id="KW-0175">Coiled coil</keyword>
<proteinExistence type="predicted"/>
<dbReference type="EMBL" id="KI545856">
    <property type="protein sequence ID" value="EST08912.1"/>
    <property type="molecule type" value="Genomic_DNA"/>
</dbReference>
<dbReference type="STRING" id="1365824.V5GSL2"/>
<gene>
    <name evidence="2" type="ORF">PSEUBRA_SCAF14g01675</name>
</gene>